<sequence>MTRVTTFWRAVVTALYGVVTWLRALIPASKRESFYRGVSGVVTALFGLGVISGQEATLWTQQGISTVTLLFALLHSTSKWRTALYLVIVAAGPLLALYGWSTEETWALVVGAAAQLLGITTAAAKTIQVGDQLSTTLPEPTTDP</sequence>
<evidence type="ECO:0000313" key="3">
    <source>
        <dbReference type="Proteomes" id="UP000260127"/>
    </source>
</evidence>
<organism evidence="2 3">
    <name type="scientific">Mycobacterium phage Tydolla</name>
    <dbReference type="NCBI Taxonomy" id="2283262"/>
    <lineage>
        <taxon>Viruses</taxon>
        <taxon>Duplodnaviria</taxon>
        <taxon>Heunggongvirae</taxon>
        <taxon>Uroviricota</taxon>
        <taxon>Caudoviricetes</taxon>
        <taxon>Bclasvirinae</taxon>
        <taxon>Pipefishvirus</taxon>
        <taxon>Pipefishvirus athena</taxon>
    </lineage>
</organism>
<feature type="transmembrane region" description="Helical" evidence="1">
    <location>
        <begin position="6"/>
        <end position="26"/>
    </location>
</feature>
<protein>
    <recommendedName>
        <fullName evidence="4">Holin</fullName>
    </recommendedName>
</protein>
<name>A0A345MCK6_9CAUD</name>
<keyword evidence="1" id="KW-0472">Membrane</keyword>
<keyword evidence="1" id="KW-1133">Transmembrane helix</keyword>
<evidence type="ECO:0000313" key="2">
    <source>
        <dbReference type="EMBL" id="AXH68227.1"/>
    </source>
</evidence>
<feature type="transmembrane region" description="Helical" evidence="1">
    <location>
        <begin position="106"/>
        <end position="124"/>
    </location>
</feature>
<proteinExistence type="predicted"/>
<dbReference type="Proteomes" id="UP000260127">
    <property type="component" value="Segment"/>
</dbReference>
<feature type="transmembrane region" description="Helical" evidence="1">
    <location>
        <begin position="33"/>
        <end position="52"/>
    </location>
</feature>
<dbReference type="EMBL" id="MH576977">
    <property type="protein sequence ID" value="AXH68227.1"/>
    <property type="molecule type" value="Genomic_DNA"/>
</dbReference>
<feature type="transmembrane region" description="Helical" evidence="1">
    <location>
        <begin position="82"/>
        <end position="100"/>
    </location>
</feature>
<evidence type="ECO:0000256" key="1">
    <source>
        <dbReference type="SAM" id="Phobius"/>
    </source>
</evidence>
<evidence type="ECO:0008006" key="4">
    <source>
        <dbReference type="Google" id="ProtNLM"/>
    </source>
</evidence>
<reference evidence="2 3" key="1">
    <citation type="submission" date="2018-07" db="EMBL/GenBank/DDBJ databases">
        <authorList>
            <person name="Connors B.J."/>
            <person name="Brown B.K."/>
            <person name="Maher T."/>
            <person name="Clarke K."/>
            <person name="Robinson M."/>
            <person name="Levine L."/>
            <person name="Dantico L."/>
            <person name="Garlena R.A."/>
            <person name="Russell D.A."/>
            <person name="Pope W.H."/>
            <person name="Jacobs-Se D."/>
            <person name="Hatfull G.F."/>
        </authorList>
    </citation>
    <scope>NUCLEOTIDE SEQUENCE [LARGE SCALE GENOMIC DNA]</scope>
</reference>
<keyword evidence="1" id="KW-0812">Transmembrane</keyword>
<dbReference type="InterPro" id="IPR056390">
    <property type="entry name" value="Holin_phage"/>
</dbReference>
<gene>
    <name evidence="2" type="primary">17</name>
    <name evidence="2" type="ORF">SEA_TYDOLLA_17</name>
</gene>
<feature type="transmembrane region" description="Helical" evidence="1">
    <location>
        <begin position="58"/>
        <end position="75"/>
    </location>
</feature>
<dbReference type="Pfam" id="PF23809">
    <property type="entry name" value="Phage_holin_9"/>
    <property type="match status" value="1"/>
</dbReference>
<accession>A0A345MCK6</accession>